<dbReference type="RefSeq" id="WP_039310941.1">
    <property type="nucleotide sequence ID" value="NZ_CP006905.1"/>
</dbReference>
<name>A0A0A7FW83_9CLOT</name>
<dbReference type="NCBIfam" id="NF000355">
    <property type="entry name" value="ribo_prot_ABC_F"/>
    <property type="match status" value="1"/>
</dbReference>
<dbReference type="HOGENOM" id="CLU_000604_36_0_9"/>
<dbReference type="Gene3D" id="3.40.50.300">
    <property type="entry name" value="P-loop containing nucleotide triphosphate hydrolases"/>
    <property type="match status" value="3"/>
</dbReference>
<dbReference type="PROSITE" id="PS50893">
    <property type="entry name" value="ABC_TRANSPORTER_2"/>
    <property type="match status" value="2"/>
</dbReference>
<dbReference type="NCBIfam" id="NF043038">
    <property type="entry name" value="ABCF_CplR"/>
    <property type="match status" value="1"/>
</dbReference>
<evidence type="ECO:0000256" key="3">
    <source>
        <dbReference type="ARBA" id="ARBA00022840"/>
    </source>
</evidence>
<feature type="coiled-coil region" evidence="4">
    <location>
        <begin position="183"/>
        <end position="264"/>
    </location>
</feature>
<dbReference type="CDD" id="cd03221">
    <property type="entry name" value="ABCF_EF-3"/>
    <property type="match status" value="2"/>
</dbReference>
<keyword evidence="1" id="KW-0677">Repeat</keyword>
<evidence type="ECO:0000259" key="5">
    <source>
        <dbReference type="PROSITE" id="PS50893"/>
    </source>
</evidence>
<organism evidence="6 7">
    <name type="scientific">Clostridium baratii str. Sullivan</name>
    <dbReference type="NCBI Taxonomy" id="1415775"/>
    <lineage>
        <taxon>Bacteria</taxon>
        <taxon>Bacillati</taxon>
        <taxon>Bacillota</taxon>
        <taxon>Clostridia</taxon>
        <taxon>Eubacteriales</taxon>
        <taxon>Clostridiaceae</taxon>
        <taxon>Clostridium</taxon>
    </lineage>
</organism>
<dbReference type="InterPro" id="IPR050611">
    <property type="entry name" value="ABCF"/>
</dbReference>
<dbReference type="GO" id="GO:0005524">
    <property type="term" value="F:ATP binding"/>
    <property type="evidence" value="ECO:0007669"/>
    <property type="project" value="UniProtKB-KW"/>
</dbReference>
<dbReference type="SMART" id="SM00382">
    <property type="entry name" value="AAA"/>
    <property type="match status" value="2"/>
</dbReference>
<proteinExistence type="predicted"/>
<evidence type="ECO:0000256" key="1">
    <source>
        <dbReference type="ARBA" id="ARBA00022737"/>
    </source>
</evidence>
<evidence type="ECO:0000256" key="2">
    <source>
        <dbReference type="ARBA" id="ARBA00022741"/>
    </source>
</evidence>
<keyword evidence="7" id="KW-1185">Reference proteome</keyword>
<gene>
    <name evidence="6" type="ORF">U729_209</name>
</gene>
<dbReference type="AlphaFoldDB" id="A0A0A7FW83"/>
<keyword evidence="3" id="KW-0067">ATP-binding</keyword>
<dbReference type="Proteomes" id="UP000030635">
    <property type="component" value="Chromosome"/>
</dbReference>
<feature type="domain" description="ABC transporter" evidence="5">
    <location>
        <begin position="289"/>
        <end position="498"/>
    </location>
</feature>
<keyword evidence="2" id="KW-0547">Nucleotide-binding</keyword>
<dbReference type="STRING" id="1561.NPD11_2766"/>
<accession>A0A0A7FW83</accession>
<feature type="domain" description="ABC transporter" evidence="5">
    <location>
        <begin position="4"/>
        <end position="194"/>
    </location>
</feature>
<dbReference type="OrthoDB" id="9801441at2"/>
<dbReference type="PANTHER" id="PTHR19211:SF100">
    <property type="entry name" value="RIBOSOME PROTECTION PROTEIN VMLR"/>
    <property type="match status" value="1"/>
</dbReference>
<evidence type="ECO:0000313" key="6">
    <source>
        <dbReference type="EMBL" id="AIY83808.1"/>
    </source>
</evidence>
<reference evidence="6 7" key="1">
    <citation type="journal article" date="2015" name="Infect. Genet. Evol.">
        <title>Genomic sequences of six botulinum neurotoxin-producing strains representing three clostridial species illustrate the mobility and diversity of botulinum neurotoxin genes.</title>
        <authorList>
            <person name="Smith T.J."/>
            <person name="Hill K.K."/>
            <person name="Xie G."/>
            <person name="Foley B.T."/>
            <person name="Williamson C.H."/>
            <person name="Foster J.T."/>
            <person name="Johnson S.L."/>
            <person name="Chertkov O."/>
            <person name="Teshima H."/>
            <person name="Gibbons H.S."/>
            <person name="Johnsky L.A."/>
            <person name="Karavis M.A."/>
            <person name="Smith L.A."/>
        </authorList>
    </citation>
    <scope>NUCLEOTIDE SEQUENCE [LARGE SCALE GENOMIC DNA]</scope>
    <source>
        <strain evidence="6">Sullivan</strain>
    </source>
</reference>
<dbReference type="GO" id="GO:0016887">
    <property type="term" value="F:ATP hydrolysis activity"/>
    <property type="evidence" value="ECO:0007669"/>
    <property type="project" value="InterPro"/>
</dbReference>
<protein>
    <submittedName>
        <fullName evidence="6">Miro-like family protein</fullName>
    </submittedName>
</protein>
<keyword evidence="4" id="KW-0175">Coiled coil</keyword>
<dbReference type="InterPro" id="IPR032781">
    <property type="entry name" value="ABC_tran_Xtn"/>
</dbReference>
<dbReference type="SUPFAM" id="SSF52540">
    <property type="entry name" value="P-loop containing nucleoside triphosphate hydrolases"/>
    <property type="match status" value="2"/>
</dbReference>
<dbReference type="EMBL" id="CP006905">
    <property type="protein sequence ID" value="AIY83808.1"/>
    <property type="molecule type" value="Genomic_DNA"/>
</dbReference>
<sequence length="549" mass="63364">MSLVLVNGLRKWYGDRLILDIDKFEINSGDRIGIIGENGVGKSTLLKILIGEEEYLEGTIDVTDSYSYISQKEEEYVECFSSKEKSLFDLPDTYNNFLSGGEKEKYRIARALNENKSLMIADEPTSNLDSKSVILLENMLKKYKGALLIVSHDREFLNNVCNKIALLENGKLEIYDGNYNNFINLKSEKNKRKEKEYEEYKKEKERLKNAIVKKRELRDRIKKAPKGMGKSEAKTIKMGDQKGKKNIDDNIKCIENRIKHLEVKEKPKKETEIIIEVKDDIKIECKNLVEVKDINIKFSDKDLIIDGNFKIKNGKKISLVGSNGSGKTTLLKEIIRGENESININKNVIIGYFDQSQNILDEDKSILENIKKDSYYDESFIRMNLSHFGFMGDDVKKIVKDLSGGEKVKSALCKVLLTDNNFLILDEPTNYLDIKALEALENALKNTNKTILLVSHDRSILNNVCNYVIEIENNKIKEYDLTYSEYINLKNKPKESKQEKKTHEELLILENRLTEIISLLSIEKDENKKLELDKEYKNLLKLVNEHKKL</sequence>
<evidence type="ECO:0000313" key="7">
    <source>
        <dbReference type="Proteomes" id="UP000030635"/>
    </source>
</evidence>
<dbReference type="eggNOG" id="COG0488">
    <property type="taxonomic scope" value="Bacteria"/>
</dbReference>
<dbReference type="PANTHER" id="PTHR19211">
    <property type="entry name" value="ATP-BINDING TRANSPORT PROTEIN-RELATED"/>
    <property type="match status" value="1"/>
</dbReference>
<dbReference type="InterPro" id="IPR027417">
    <property type="entry name" value="P-loop_NTPase"/>
</dbReference>
<dbReference type="Pfam" id="PF12848">
    <property type="entry name" value="ABC_tran_Xtn"/>
    <property type="match status" value="1"/>
</dbReference>
<evidence type="ECO:0000256" key="4">
    <source>
        <dbReference type="SAM" id="Coils"/>
    </source>
</evidence>
<dbReference type="InterPro" id="IPR003593">
    <property type="entry name" value="AAA+_ATPase"/>
</dbReference>
<dbReference type="KEGG" id="cbv:U729_209"/>
<dbReference type="Pfam" id="PF00005">
    <property type="entry name" value="ABC_tran"/>
    <property type="match status" value="3"/>
</dbReference>
<dbReference type="InterPro" id="IPR003439">
    <property type="entry name" value="ABC_transporter-like_ATP-bd"/>
</dbReference>